<gene>
    <name evidence="1" type="ORF">OWO77_04615</name>
</gene>
<dbReference type="Proteomes" id="UP001176210">
    <property type="component" value="Unassembled WGS sequence"/>
</dbReference>
<keyword evidence="2" id="KW-1185">Reference proteome</keyword>
<evidence type="ECO:0000313" key="2">
    <source>
        <dbReference type="Proteomes" id="UP001176210"/>
    </source>
</evidence>
<accession>A0ABT7HW77</accession>
<reference evidence="1" key="1">
    <citation type="submission" date="2022-09" db="EMBL/GenBank/DDBJ databases">
        <authorList>
            <person name="De Moura G.S."/>
            <person name="Carvalho E."/>
            <person name="Ramos Sanchez E.M."/>
            <person name="Sellera F.P."/>
            <person name="Marques M.F.S."/>
            <person name="Heinemann M.B."/>
            <person name="De Vliegher S."/>
            <person name="Souza F.N."/>
            <person name="Mota R.A."/>
        </authorList>
    </citation>
    <scope>NUCLEOTIDE SEQUENCE</scope>
    <source>
        <strain evidence="1">BR656</strain>
    </source>
</reference>
<dbReference type="RefSeq" id="WP_239748986.1">
    <property type="nucleotide sequence ID" value="NZ_JAPNQM010000001.1"/>
</dbReference>
<protein>
    <submittedName>
        <fullName evidence="1">DUF2483 family protein</fullName>
    </submittedName>
</protein>
<organism evidence="1 2">
    <name type="scientific">Mammaliicoccus sciuri</name>
    <name type="common">Staphylococcus sciuri</name>
    <dbReference type="NCBI Taxonomy" id="1296"/>
    <lineage>
        <taxon>Bacteria</taxon>
        <taxon>Bacillati</taxon>
        <taxon>Bacillota</taxon>
        <taxon>Bacilli</taxon>
        <taxon>Bacillales</taxon>
        <taxon>Staphylococcaceae</taxon>
        <taxon>Mammaliicoccus</taxon>
    </lineage>
</organism>
<comment type="caution">
    <text evidence="1">The sequence shown here is derived from an EMBL/GenBank/DDBJ whole genome shotgun (WGS) entry which is preliminary data.</text>
</comment>
<name>A0ABT7HW77_MAMSC</name>
<dbReference type="EMBL" id="JAPNQM010000001">
    <property type="protein sequence ID" value="MDL0116250.1"/>
    <property type="molecule type" value="Genomic_DNA"/>
</dbReference>
<dbReference type="InterPro" id="IPR018918">
    <property type="entry name" value="DUF2483"/>
</dbReference>
<sequence>MAQITTYIIKHKLIDIYVTNKPTENAPHISYSTDFGRARQFDGLDNSSIDMSDHIAIMKIVTETTEYKEVPHE</sequence>
<evidence type="ECO:0000313" key="1">
    <source>
        <dbReference type="EMBL" id="MDL0116250.1"/>
    </source>
</evidence>
<dbReference type="Pfam" id="PF10656">
    <property type="entry name" value="DUF2483"/>
    <property type="match status" value="1"/>
</dbReference>
<proteinExistence type="predicted"/>
<reference evidence="1" key="2">
    <citation type="journal article" date="2023" name="Vet. Microbiol.">
        <title>Emergence of livestock-associated Mammaliicoccus sciuri ST71 co-harbouring mecA and mecC genes in Brazil.</title>
        <authorList>
            <person name="de Moura G.S."/>
            <person name="de Carvalho E."/>
            <person name="Ramos Sanchez E.M."/>
            <person name="Sellera F.P."/>
            <person name="Marques M.F.S."/>
            <person name="Heinemann M.B."/>
            <person name="De Vliegher S."/>
            <person name="Souza F.N."/>
            <person name="Mota R.A."/>
        </authorList>
    </citation>
    <scope>NUCLEOTIDE SEQUENCE</scope>
    <source>
        <strain evidence="1">BR656</strain>
    </source>
</reference>